<evidence type="ECO:0000313" key="3">
    <source>
        <dbReference type="Proteomes" id="UP001500013"/>
    </source>
</evidence>
<reference evidence="2 3" key="1">
    <citation type="journal article" date="2019" name="Int. J. Syst. Evol. Microbiol.">
        <title>The Global Catalogue of Microorganisms (GCM) 10K type strain sequencing project: providing services to taxonomists for standard genome sequencing and annotation.</title>
        <authorList>
            <consortium name="The Broad Institute Genomics Platform"/>
            <consortium name="The Broad Institute Genome Sequencing Center for Infectious Disease"/>
            <person name="Wu L."/>
            <person name="Ma J."/>
        </authorList>
    </citation>
    <scope>NUCLEOTIDE SEQUENCE [LARGE SCALE GENOMIC DNA]</scope>
    <source>
        <strain evidence="2 3">JCM 15628</strain>
    </source>
</reference>
<dbReference type="EMBL" id="BAAAPU010000007">
    <property type="protein sequence ID" value="GAA1982276.1"/>
    <property type="molecule type" value="Genomic_DNA"/>
</dbReference>
<protein>
    <submittedName>
        <fullName evidence="2">Uncharacterized protein</fullName>
    </submittedName>
</protein>
<dbReference type="Proteomes" id="UP001500013">
    <property type="component" value="Unassembled WGS sequence"/>
</dbReference>
<keyword evidence="3" id="KW-1185">Reference proteome</keyword>
<comment type="caution">
    <text evidence="2">The sequence shown here is derived from an EMBL/GenBank/DDBJ whole genome shotgun (WGS) entry which is preliminary data.</text>
</comment>
<feature type="region of interest" description="Disordered" evidence="1">
    <location>
        <begin position="1"/>
        <end position="55"/>
    </location>
</feature>
<name>A0ABN2S971_9MICO</name>
<evidence type="ECO:0000256" key="1">
    <source>
        <dbReference type="SAM" id="MobiDB-lite"/>
    </source>
</evidence>
<gene>
    <name evidence="2" type="ORF">GCM10009817_24430</name>
</gene>
<organism evidence="2 3">
    <name type="scientific">Terrabacter lapilli</name>
    <dbReference type="NCBI Taxonomy" id="436231"/>
    <lineage>
        <taxon>Bacteria</taxon>
        <taxon>Bacillati</taxon>
        <taxon>Actinomycetota</taxon>
        <taxon>Actinomycetes</taxon>
        <taxon>Micrococcales</taxon>
        <taxon>Intrasporangiaceae</taxon>
        <taxon>Terrabacter</taxon>
    </lineage>
</organism>
<evidence type="ECO:0000313" key="2">
    <source>
        <dbReference type="EMBL" id="GAA1982276.1"/>
    </source>
</evidence>
<sequence>MGLKGPSARHSAATDRSAVDASVSINPQLEGSLSHSSASSTPYERRQADPLTPGPALLPLCCRACRLIRVACRLLRVHRNTGTWAHRRNRNTKREFD</sequence>
<accession>A0ABN2S971</accession>
<proteinExistence type="predicted"/>